<evidence type="ECO:0000313" key="3">
    <source>
        <dbReference type="Proteomes" id="UP000604046"/>
    </source>
</evidence>
<gene>
    <name evidence="2" type="primary">nodU</name>
    <name evidence="2" type="ORF">SNAT2548_LOCUS29373</name>
</gene>
<name>A0A812TGT0_9DINO</name>
<dbReference type="InterPro" id="IPR038152">
    <property type="entry name" value="Carbam_trans_C_sf"/>
</dbReference>
<comment type="caution">
    <text evidence="2">The sequence shown here is derived from an EMBL/GenBank/DDBJ whole genome shotgun (WGS) entry which is preliminary data.</text>
</comment>
<dbReference type="InterPro" id="IPR031730">
    <property type="entry name" value="Carbam_trans_C"/>
</dbReference>
<reference evidence="2" key="1">
    <citation type="submission" date="2021-02" db="EMBL/GenBank/DDBJ databases">
        <authorList>
            <person name="Dougan E. K."/>
            <person name="Rhodes N."/>
            <person name="Thang M."/>
            <person name="Chan C."/>
        </authorList>
    </citation>
    <scope>NUCLEOTIDE SEQUENCE</scope>
</reference>
<dbReference type="Gene3D" id="3.90.870.20">
    <property type="entry name" value="Carbamoyltransferase, C-terminal domain"/>
    <property type="match status" value="1"/>
</dbReference>
<dbReference type="AlphaFoldDB" id="A0A812TGT0"/>
<evidence type="ECO:0000313" key="2">
    <source>
        <dbReference type="EMBL" id="CAE7524780.1"/>
    </source>
</evidence>
<keyword evidence="3" id="KW-1185">Reference proteome</keyword>
<dbReference type="Pfam" id="PF16861">
    <property type="entry name" value="Carbam_trans_C"/>
    <property type="match status" value="1"/>
</dbReference>
<feature type="domain" description="Carbamoyltransferase C-terminal" evidence="1">
    <location>
        <begin position="198"/>
        <end position="359"/>
    </location>
</feature>
<dbReference type="InterPro" id="IPR051338">
    <property type="entry name" value="NodU/CmcH_Carbamoyltrnsfr"/>
</dbReference>
<protein>
    <submittedName>
        <fullName evidence="2">NodU protein</fullName>
    </submittedName>
</protein>
<dbReference type="Proteomes" id="UP000604046">
    <property type="component" value="Unassembled WGS sequence"/>
</dbReference>
<proteinExistence type="predicted"/>
<sequence>MGYAATGGTPRNRALRSLVRLFRSYHRHSFEMVPVGILRAACGPLEEQRELAALVQKEFEAIVLSTVRDLFQAESLQTHLQGLQGLVFTGGCALNVLANQLVFETFARPRDLGFHVPVAPNDSGLAVAGHFALLPSTARQQLQYVGFRLWDEEDLEEQAAKWGATKLSALGGVEYLAELLAGGPAWRTQAPDRPSAPIVAVVRGRQEFGPRALGHRSLLAVPDTAELKDRMNRLKFREWYRPVAPMVADEDLVTVFGYEAKSPYMSMAPAVKPDIRKRFPALAHLDGTARHQSVGKEDEPWVHSLLLAVKSWTGLAALINTSFNSRGHPIVNTIRDCLKMLRELPDLDYVLIEDWLFRKPQEDTKKDTKK</sequence>
<dbReference type="EMBL" id="CAJNDS010002556">
    <property type="protein sequence ID" value="CAE7524780.1"/>
    <property type="molecule type" value="Genomic_DNA"/>
</dbReference>
<organism evidence="2 3">
    <name type="scientific">Symbiodinium natans</name>
    <dbReference type="NCBI Taxonomy" id="878477"/>
    <lineage>
        <taxon>Eukaryota</taxon>
        <taxon>Sar</taxon>
        <taxon>Alveolata</taxon>
        <taxon>Dinophyceae</taxon>
        <taxon>Suessiales</taxon>
        <taxon>Symbiodiniaceae</taxon>
        <taxon>Symbiodinium</taxon>
    </lineage>
</organism>
<dbReference type="PANTHER" id="PTHR34847:SF1">
    <property type="entry name" value="NODULATION PROTEIN U"/>
    <property type="match status" value="1"/>
</dbReference>
<dbReference type="PANTHER" id="PTHR34847">
    <property type="entry name" value="NODULATION PROTEIN U"/>
    <property type="match status" value="1"/>
</dbReference>
<evidence type="ECO:0000259" key="1">
    <source>
        <dbReference type="Pfam" id="PF16861"/>
    </source>
</evidence>
<dbReference type="OrthoDB" id="440129at2759"/>
<dbReference type="Gene3D" id="3.30.420.40">
    <property type="match status" value="1"/>
</dbReference>
<accession>A0A812TGT0</accession>